<comment type="caution">
    <text evidence="1">The sequence shown here is derived from an EMBL/GenBank/DDBJ whole genome shotgun (WGS) entry which is preliminary data.</text>
</comment>
<dbReference type="OrthoDB" id="9810101at2"/>
<reference evidence="1 2" key="1">
    <citation type="journal article" date="2013" name="Genome Announc.">
        <title>Genome Sequence of Staphylococcus massiliensis Strain S46, Isolated from the Surface of Healthy Human Skin.</title>
        <authorList>
            <person name="Srivastav R."/>
            <person name="Singh A."/>
            <person name="Jangir P.K."/>
            <person name="Kumari C."/>
            <person name="Muduli S."/>
            <person name="Sharma R."/>
        </authorList>
    </citation>
    <scope>NUCLEOTIDE SEQUENCE [LARGE SCALE GENOMIC DNA]</scope>
    <source>
        <strain evidence="1 2">S46</strain>
    </source>
</reference>
<dbReference type="Gene3D" id="3.30.1240.10">
    <property type="match status" value="1"/>
</dbReference>
<dbReference type="eggNOG" id="COG0561">
    <property type="taxonomic scope" value="Bacteria"/>
</dbReference>
<dbReference type="GO" id="GO:0005829">
    <property type="term" value="C:cytosol"/>
    <property type="evidence" value="ECO:0007669"/>
    <property type="project" value="TreeGrafter"/>
</dbReference>
<dbReference type="Pfam" id="PF08282">
    <property type="entry name" value="Hydrolase_3"/>
    <property type="match status" value="1"/>
</dbReference>
<dbReference type="InterPro" id="IPR000150">
    <property type="entry name" value="Cof"/>
</dbReference>
<keyword evidence="2" id="KW-1185">Reference proteome</keyword>
<dbReference type="AlphaFoldDB" id="K9AHW5"/>
<dbReference type="InterPro" id="IPR023214">
    <property type="entry name" value="HAD_sf"/>
</dbReference>
<dbReference type="PATRIC" id="fig|1229783.3.peg.2168"/>
<dbReference type="GO" id="GO:0016791">
    <property type="term" value="F:phosphatase activity"/>
    <property type="evidence" value="ECO:0007669"/>
    <property type="project" value="TreeGrafter"/>
</dbReference>
<dbReference type="InterPro" id="IPR036412">
    <property type="entry name" value="HAD-like_sf"/>
</dbReference>
<evidence type="ECO:0000313" key="2">
    <source>
        <dbReference type="Proteomes" id="UP000009885"/>
    </source>
</evidence>
<sequence>MDNVKAIFLDMDGTLLHTENKVSMYTTKTLKTLREHGYYVFIATGRAHNEIANLVPSEFEVDGIISSNGADGRYQDDIVFQHGLNLKQVQKIVDLAQSHDIYYEVFPFNDNRMILNDDKDFVTQLFNQDKPEGVGESEWQSRLYALIHQVNWVDTLPDTTFSKLYMFTPQLDQIDKFRDVIAQQEDLNISISNSSPHNVETMLNGIDKGTGIQTMIKKLNIDQSETLVIGDSDNDRAMFEFGHYTVAMMNAPLHVKALASYETDYDHNEDGAAKFLEKHLL</sequence>
<evidence type="ECO:0000313" key="1">
    <source>
        <dbReference type="EMBL" id="EKU45706.1"/>
    </source>
</evidence>
<dbReference type="RefSeq" id="WP_009384957.1">
    <property type="nucleotide sequence ID" value="NZ_AMSQ01000026.1"/>
</dbReference>
<dbReference type="PANTHER" id="PTHR10000">
    <property type="entry name" value="PHOSPHOSERINE PHOSPHATASE"/>
    <property type="match status" value="1"/>
</dbReference>
<dbReference type="SFLD" id="SFLDS00003">
    <property type="entry name" value="Haloacid_Dehalogenase"/>
    <property type="match status" value="1"/>
</dbReference>
<dbReference type="STRING" id="1229783.C273_10902"/>
<proteinExistence type="predicted"/>
<dbReference type="SFLD" id="SFLDG01140">
    <property type="entry name" value="C2.B:_Phosphomannomutase_and_P"/>
    <property type="match status" value="1"/>
</dbReference>
<dbReference type="GO" id="GO:0000287">
    <property type="term" value="F:magnesium ion binding"/>
    <property type="evidence" value="ECO:0007669"/>
    <property type="project" value="TreeGrafter"/>
</dbReference>
<dbReference type="InterPro" id="IPR006379">
    <property type="entry name" value="HAD-SF_hydro_IIB"/>
</dbReference>
<dbReference type="SUPFAM" id="SSF56784">
    <property type="entry name" value="HAD-like"/>
    <property type="match status" value="1"/>
</dbReference>
<organism evidence="1 2">
    <name type="scientific">Staphylococcus massiliensis S46</name>
    <dbReference type="NCBI Taxonomy" id="1229783"/>
    <lineage>
        <taxon>Bacteria</taxon>
        <taxon>Bacillati</taxon>
        <taxon>Bacillota</taxon>
        <taxon>Bacilli</taxon>
        <taxon>Bacillales</taxon>
        <taxon>Staphylococcaceae</taxon>
        <taxon>Staphylococcus</taxon>
    </lineage>
</organism>
<dbReference type="Proteomes" id="UP000009885">
    <property type="component" value="Unassembled WGS sequence"/>
</dbReference>
<dbReference type="PANTHER" id="PTHR10000:SF55">
    <property type="entry name" value="5-AMINO-6-(5-PHOSPHO-D-RIBITYLAMINO)URACIL PHOSPHATASE YCSE"/>
    <property type="match status" value="1"/>
</dbReference>
<name>K9AHW5_9STAP</name>
<gene>
    <name evidence="1" type="ORF">C273_10902</name>
</gene>
<accession>K9AHW5</accession>
<dbReference type="NCBIfam" id="TIGR00099">
    <property type="entry name" value="Cof-subfamily"/>
    <property type="match status" value="1"/>
</dbReference>
<protein>
    <submittedName>
        <fullName evidence="1">Uncharacterized protein</fullName>
    </submittedName>
</protein>
<dbReference type="Gene3D" id="3.40.50.1000">
    <property type="entry name" value="HAD superfamily/HAD-like"/>
    <property type="match status" value="1"/>
</dbReference>
<dbReference type="EMBL" id="AMSQ01000026">
    <property type="protein sequence ID" value="EKU45706.1"/>
    <property type="molecule type" value="Genomic_DNA"/>
</dbReference>
<dbReference type="NCBIfam" id="TIGR01484">
    <property type="entry name" value="HAD-SF-IIB"/>
    <property type="match status" value="1"/>
</dbReference>